<dbReference type="InterPro" id="IPR029065">
    <property type="entry name" value="Enolase_C-like"/>
</dbReference>
<dbReference type="CDD" id="cd03315">
    <property type="entry name" value="MLE_like"/>
    <property type="match status" value="1"/>
</dbReference>
<evidence type="ECO:0000256" key="2">
    <source>
        <dbReference type="ARBA" id="ARBA00022723"/>
    </source>
</evidence>
<dbReference type="Pfam" id="PF13378">
    <property type="entry name" value="MR_MLE_C"/>
    <property type="match status" value="1"/>
</dbReference>
<comment type="similarity">
    <text evidence="1">Belongs to the mandelate racemase/muconate lactonizing enzyme family.</text>
</comment>
<organism evidence="4 5">
    <name type="scientific">Nocardioides eburneus</name>
    <dbReference type="NCBI Taxonomy" id="3231482"/>
    <lineage>
        <taxon>Bacteria</taxon>
        <taxon>Bacillati</taxon>
        <taxon>Actinomycetota</taxon>
        <taxon>Actinomycetes</taxon>
        <taxon>Propionibacteriales</taxon>
        <taxon>Nocardioidaceae</taxon>
        <taxon>Nocardioides</taxon>
    </lineage>
</organism>
<dbReference type="Proteomes" id="UP001556631">
    <property type="component" value="Unassembled WGS sequence"/>
</dbReference>
<dbReference type="Pfam" id="PF02746">
    <property type="entry name" value="MR_MLE_N"/>
    <property type="match status" value="1"/>
</dbReference>
<dbReference type="InterPro" id="IPR034593">
    <property type="entry name" value="DgoD-like"/>
</dbReference>
<evidence type="ECO:0000259" key="3">
    <source>
        <dbReference type="SMART" id="SM00922"/>
    </source>
</evidence>
<dbReference type="SFLD" id="SFLDS00001">
    <property type="entry name" value="Enolase"/>
    <property type="match status" value="1"/>
</dbReference>
<dbReference type="Gene3D" id="3.30.390.10">
    <property type="entry name" value="Enolase-like, N-terminal domain"/>
    <property type="match status" value="1"/>
</dbReference>
<dbReference type="SUPFAM" id="SSF54826">
    <property type="entry name" value="Enolase N-terminal domain-like"/>
    <property type="match status" value="1"/>
</dbReference>
<keyword evidence="5" id="KW-1185">Reference proteome</keyword>
<dbReference type="InterPro" id="IPR018110">
    <property type="entry name" value="Mandel_Rmase/mucon_lact_enz_CS"/>
</dbReference>
<dbReference type="InterPro" id="IPR036849">
    <property type="entry name" value="Enolase-like_C_sf"/>
</dbReference>
<accession>A0ABV3T104</accession>
<dbReference type="PROSITE" id="PS00909">
    <property type="entry name" value="MR_MLE_2"/>
    <property type="match status" value="1"/>
</dbReference>
<reference evidence="4 5" key="1">
    <citation type="submission" date="2024-07" db="EMBL/GenBank/DDBJ databases">
        <authorList>
            <person name="Lee S."/>
            <person name="Kang M."/>
        </authorList>
    </citation>
    <scope>NUCLEOTIDE SEQUENCE [LARGE SCALE GENOMIC DNA]</scope>
    <source>
        <strain evidence="4 5">DS6</strain>
    </source>
</reference>
<feature type="domain" description="Mandelate racemase/muconate lactonizing enzyme C-terminal" evidence="3">
    <location>
        <begin position="144"/>
        <end position="240"/>
    </location>
</feature>
<dbReference type="SFLD" id="SFLDG00180">
    <property type="entry name" value="muconate_cycloisomerase"/>
    <property type="match status" value="1"/>
</dbReference>
<comment type="caution">
    <text evidence="4">The sequence shown here is derived from an EMBL/GenBank/DDBJ whole genome shotgun (WGS) entry which is preliminary data.</text>
</comment>
<dbReference type="PANTHER" id="PTHR48080">
    <property type="entry name" value="D-GALACTONATE DEHYDRATASE-RELATED"/>
    <property type="match status" value="1"/>
</dbReference>
<evidence type="ECO:0000313" key="4">
    <source>
        <dbReference type="EMBL" id="MEX0427923.1"/>
    </source>
</evidence>
<proteinExistence type="inferred from homology"/>
<dbReference type="InterPro" id="IPR029017">
    <property type="entry name" value="Enolase-like_N"/>
</dbReference>
<dbReference type="SUPFAM" id="SSF51604">
    <property type="entry name" value="Enolase C-terminal domain-like"/>
    <property type="match status" value="1"/>
</dbReference>
<dbReference type="RefSeq" id="WP_367993761.1">
    <property type="nucleotide sequence ID" value="NZ_JBFPJR010000014.1"/>
</dbReference>
<keyword evidence="2" id="KW-0479">Metal-binding</keyword>
<dbReference type="InterPro" id="IPR013341">
    <property type="entry name" value="Mandelate_racemase_N_dom"/>
</dbReference>
<dbReference type="InterPro" id="IPR013342">
    <property type="entry name" value="Mandelate_racemase_C"/>
</dbReference>
<dbReference type="SMART" id="SM00922">
    <property type="entry name" value="MR_MLE"/>
    <property type="match status" value="1"/>
</dbReference>
<evidence type="ECO:0000256" key="1">
    <source>
        <dbReference type="ARBA" id="ARBA00008031"/>
    </source>
</evidence>
<name>A0ABV3T104_9ACTN</name>
<dbReference type="Gene3D" id="3.20.20.120">
    <property type="entry name" value="Enolase-like C-terminal domain"/>
    <property type="match status" value="1"/>
</dbReference>
<dbReference type="InterPro" id="IPR034613">
    <property type="entry name" value="Muconate_cycloisomerase_anti"/>
</dbReference>
<gene>
    <name evidence="4" type="ORF">AB3X52_09850</name>
</gene>
<evidence type="ECO:0000313" key="5">
    <source>
        <dbReference type="Proteomes" id="UP001556631"/>
    </source>
</evidence>
<dbReference type="PANTHER" id="PTHR48080:SF3">
    <property type="entry name" value="ENOLASE SUPERFAMILY MEMBER DDB_G0284701"/>
    <property type="match status" value="1"/>
</dbReference>
<dbReference type="EMBL" id="JBFPJR010000014">
    <property type="protein sequence ID" value="MEX0427923.1"/>
    <property type="molecule type" value="Genomic_DNA"/>
</dbReference>
<sequence>MKITKVDLIPVSTPLVKAFKMPGTNITHIHSLVLRIETDEGVVGVGDSGDTSSWYRGETQDSMAAMIRDHIAPRFLLGQDPFAIEKIVGQMDTFVRDNNQAKALVDFALHDLKGKAFGLPVYELLGGRTTDGSVQGWVAGAGSAEQLAAEARRALDAGFALVKIKSGGDQAADVRNVAAVRAEIGDDVRLVLDVNGFWNYDQALTTIRKLDAYGLYCIEQPLPHHDIEGLARLRERVGTPIFADESAQELHHLKEIIDRRAADGLFIKLQKAGGLVKAQRWLTMARLAGLPVMSGCMIGSGLEASPSAHLMMSNQWASQFTHENLGPLIINNQMENAEQVITEDIADNVPVFRDGVLYPNEGPGFGIELNQAFIDANRTPGKETVSLSADSSSTVLA</sequence>
<protein>
    <submittedName>
        <fullName evidence="4">Mandelate racemase/muconate lactonizing enzyme family protein</fullName>
    </submittedName>
</protein>